<dbReference type="Gene3D" id="1.20.144.10">
    <property type="entry name" value="Phosphatidic acid phosphatase type 2/haloperoxidase"/>
    <property type="match status" value="1"/>
</dbReference>
<keyword evidence="1" id="KW-0472">Membrane</keyword>
<name>A0A1I7RRI5_BURXY</name>
<feature type="domain" description="Phosphatidic acid phosphatase type 2/haloperoxidase" evidence="2">
    <location>
        <begin position="157"/>
        <end position="271"/>
    </location>
</feature>
<evidence type="ECO:0000313" key="4">
    <source>
        <dbReference type="WBParaSite" id="BXY_0333200.1"/>
    </source>
</evidence>
<dbReference type="SMART" id="SM00014">
    <property type="entry name" value="acidPPc"/>
    <property type="match status" value="1"/>
</dbReference>
<dbReference type="GO" id="GO:0042392">
    <property type="term" value="F:sphingosine-1-phosphate phosphatase activity"/>
    <property type="evidence" value="ECO:0007669"/>
    <property type="project" value="TreeGrafter"/>
</dbReference>
<dbReference type="InterPro" id="IPR000326">
    <property type="entry name" value="PAP2/HPO"/>
</dbReference>
<evidence type="ECO:0000256" key="1">
    <source>
        <dbReference type="SAM" id="Phobius"/>
    </source>
</evidence>
<evidence type="ECO:0000259" key="2">
    <source>
        <dbReference type="SMART" id="SM00014"/>
    </source>
</evidence>
<dbReference type="Proteomes" id="UP000095284">
    <property type="component" value="Unplaced"/>
</dbReference>
<dbReference type="AlphaFoldDB" id="A0A1I7RRI5"/>
<proteinExistence type="predicted"/>
<feature type="transmembrane region" description="Helical" evidence="1">
    <location>
        <begin position="112"/>
        <end position="136"/>
    </location>
</feature>
<accession>A0A1I7RRI5</accession>
<dbReference type="PANTHER" id="PTHR14969">
    <property type="entry name" value="SPHINGOSINE-1-PHOSPHATE PHOSPHOHYDROLASE"/>
    <property type="match status" value="1"/>
</dbReference>
<dbReference type="PANTHER" id="PTHR14969:SF13">
    <property type="entry name" value="AT30094P"/>
    <property type="match status" value="1"/>
</dbReference>
<reference evidence="4" key="1">
    <citation type="submission" date="2016-11" db="UniProtKB">
        <authorList>
            <consortium name="WormBaseParasite"/>
        </authorList>
    </citation>
    <scope>IDENTIFICATION</scope>
</reference>
<sequence length="292" mass="32340">MPGTRRQTTERARALFALRLLEPSRTPAPATNRALDPRAPDAIPGPAFYLYDKQNEIKTTRAISSGSGAEFANWFPKVCQGLPTVKQPGEYKLTINRAQHQSIHSTISMSKFTLSIFVALFLIGFVAQEAAAQYYYGWPGYGYGYGYPAYGYGWDLALPSTETSRIAIDLAFVGLIKLAVRRPRPPYNHDDQIYEAPVADKFSFPSGHTSRATMVCALGIKMLNIQCAVCKLLIYVVPVILGLSRVALGRHYFSDVVAGHLLGVLEATIAPFLPQNIVDLTSHNIMIFKQYF</sequence>
<dbReference type="Pfam" id="PF01569">
    <property type="entry name" value="PAP2"/>
    <property type="match status" value="1"/>
</dbReference>
<protein>
    <submittedName>
        <fullName evidence="4">AcidPPc domain-containing protein</fullName>
    </submittedName>
</protein>
<dbReference type="InterPro" id="IPR036938">
    <property type="entry name" value="PAP2/HPO_sf"/>
</dbReference>
<evidence type="ECO:0000313" key="3">
    <source>
        <dbReference type="Proteomes" id="UP000095284"/>
    </source>
</evidence>
<dbReference type="SUPFAM" id="SSF48317">
    <property type="entry name" value="Acid phosphatase/Vanadium-dependent haloperoxidase"/>
    <property type="match status" value="1"/>
</dbReference>
<dbReference type="WBParaSite" id="BXY_0333200.1">
    <property type="protein sequence ID" value="BXY_0333200.1"/>
    <property type="gene ID" value="BXY_0333200"/>
</dbReference>
<organism evidence="3 4">
    <name type="scientific">Bursaphelenchus xylophilus</name>
    <name type="common">Pinewood nematode worm</name>
    <name type="synonym">Aphelenchoides xylophilus</name>
    <dbReference type="NCBI Taxonomy" id="6326"/>
    <lineage>
        <taxon>Eukaryota</taxon>
        <taxon>Metazoa</taxon>
        <taxon>Ecdysozoa</taxon>
        <taxon>Nematoda</taxon>
        <taxon>Chromadorea</taxon>
        <taxon>Rhabditida</taxon>
        <taxon>Tylenchina</taxon>
        <taxon>Tylenchomorpha</taxon>
        <taxon>Aphelenchoidea</taxon>
        <taxon>Aphelenchoididae</taxon>
        <taxon>Bursaphelenchus</taxon>
    </lineage>
</organism>
<keyword evidence="1" id="KW-0812">Transmembrane</keyword>
<keyword evidence="1" id="KW-1133">Transmembrane helix</keyword>